<dbReference type="PANTHER" id="PTHR30086:SF20">
    <property type="entry name" value="ARGININE EXPORTER PROTEIN ARGO-RELATED"/>
    <property type="match status" value="1"/>
</dbReference>
<evidence type="ECO:0000256" key="3">
    <source>
        <dbReference type="ARBA" id="ARBA00022692"/>
    </source>
</evidence>
<evidence type="ECO:0000256" key="1">
    <source>
        <dbReference type="ARBA" id="ARBA00004651"/>
    </source>
</evidence>
<feature type="transmembrane region" description="Helical" evidence="6">
    <location>
        <begin position="147"/>
        <end position="172"/>
    </location>
</feature>
<dbReference type="STRING" id="1399968.CI15_29475"/>
<keyword evidence="8" id="KW-1185">Reference proteome</keyword>
<keyword evidence="5 6" id="KW-0472">Membrane</keyword>
<proteinExistence type="predicted"/>
<feature type="transmembrane region" description="Helical" evidence="6">
    <location>
        <begin position="184"/>
        <end position="203"/>
    </location>
</feature>
<dbReference type="GO" id="GO:0015171">
    <property type="term" value="F:amino acid transmembrane transporter activity"/>
    <property type="evidence" value="ECO:0007669"/>
    <property type="project" value="TreeGrafter"/>
</dbReference>
<dbReference type="InterPro" id="IPR001123">
    <property type="entry name" value="LeuE-type"/>
</dbReference>
<dbReference type="PIRSF" id="PIRSF006324">
    <property type="entry name" value="LeuE"/>
    <property type="match status" value="1"/>
</dbReference>
<dbReference type="AlphaFoldDB" id="A0A149PEW9"/>
<protein>
    <submittedName>
        <fullName evidence="7">Lysine transporter LysE</fullName>
    </submittedName>
</protein>
<dbReference type="Proteomes" id="UP000075613">
    <property type="component" value="Unassembled WGS sequence"/>
</dbReference>
<evidence type="ECO:0000313" key="7">
    <source>
        <dbReference type="EMBL" id="KXU83552.1"/>
    </source>
</evidence>
<evidence type="ECO:0000256" key="6">
    <source>
        <dbReference type="SAM" id="Phobius"/>
    </source>
</evidence>
<feature type="transmembrane region" description="Helical" evidence="6">
    <location>
        <begin position="70"/>
        <end position="91"/>
    </location>
</feature>
<gene>
    <name evidence="7" type="ORF">CI15_29475</name>
</gene>
<feature type="transmembrane region" description="Helical" evidence="6">
    <location>
        <begin position="39"/>
        <end position="63"/>
    </location>
</feature>
<evidence type="ECO:0000256" key="2">
    <source>
        <dbReference type="ARBA" id="ARBA00022475"/>
    </source>
</evidence>
<organism evidence="7 8">
    <name type="scientific">Paraburkholderia monticola</name>
    <dbReference type="NCBI Taxonomy" id="1399968"/>
    <lineage>
        <taxon>Bacteria</taxon>
        <taxon>Pseudomonadati</taxon>
        <taxon>Pseudomonadota</taxon>
        <taxon>Betaproteobacteria</taxon>
        <taxon>Burkholderiales</taxon>
        <taxon>Burkholderiaceae</taxon>
        <taxon>Paraburkholderia</taxon>
    </lineage>
</organism>
<evidence type="ECO:0000313" key="8">
    <source>
        <dbReference type="Proteomes" id="UP000075613"/>
    </source>
</evidence>
<dbReference type="RefSeq" id="WP_062135308.1">
    <property type="nucleotide sequence ID" value="NZ_LRBG01000038.1"/>
</dbReference>
<keyword evidence="4 6" id="KW-1133">Transmembrane helix</keyword>
<dbReference type="EMBL" id="LRBG01000038">
    <property type="protein sequence ID" value="KXU83552.1"/>
    <property type="molecule type" value="Genomic_DNA"/>
</dbReference>
<keyword evidence="2" id="KW-1003">Cell membrane</keyword>
<dbReference type="PANTHER" id="PTHR30086">
    <property type="entry name" value="ARGININE EXPORTER PROTEIN ARGO"/>
    <property type="match status" value="1"/>
</dbReference>
<evidence type="ECO:0000256" key="4">
    <source>
        <dbReference type="ARBA" id="ARBA00022989"/>
    </source>
</evidence>
<reference evidence="7 8" key="1">
    <citation type="journal article" date="2015" name="Int. J. Syst. Evol. Microbiol.">
        <title>Burkholderia monticola sp. nov., isolated from mountain soil.</title>
        <authorList>
            <person name="Baek I."/>
            <person name="Seo B."/>
            <person name="Lee I."/>
            <person name="Yi H."/>
            <person name="Chun J."/>
        </authorList>
    </citation>
    <scope>NUCLEOTIDE SEQUENCE [LARGE SCALE GENOMIC DNA]</scope>
    <source>
        <strain evidence="7 8">JC2948</strain>
    </source>
</reference>
<dbReference type="Pfam" id="PF01810">
    <property type="entry name" value="LysE"/>
    <property type="match status" value="1"/>
</dbReference>
<name>A0A149PEW9_9BURK</name>
<dbReference type="OrthoDB" id="9804822at2"/>
<keyword evidence="3 6" id="KW-0812">Transmembrane</keyword>
<evidence type="ECO:0000256" key="5">
    <source>
        <dbReference type="ARBA" id="ARBA00023136"/>
    </source>
</evidence>
<sequence length="206" mass="22342">MSLTAWLFFLPACFAINLAPGPNNLLSINVAARHGFMKAFVGGTGRLLAFALMLALAATGLAVVLHASEWIFLAIKLAGAAYLIWLAIQLWRSDAPAIDTSQPQDAALARIARHEFFVAAGNPKAILVFTAFLPQFVDVARPILPQFATLGASFLVLECVAIAVYSWAGMYLGKWLMRAKIRRWFNRCCGGFLAAIGVSFLLVQRG</sequence>
<accession>A0A149PEW9</accession>
<dbReference type="GO" id="GO:0005886">
    <property type="term" value="C:plasma membrane"/>
    <property type="evidence" value="ECO:0007669"/>
    <property type="project" value="UniProtKB-SubCell"/>
</dbReference>
<comment type="caution">
    <text evidence="7">The sequence shown here is derived from an EMBL/GenBank/DDBJ whole genome shotgun (WGS) entry which is preliminary data.</text>
</comment>
<comment type="subcellular location">
    <subcellularLocation>
        <location evidence="1">Cell membrane</location>
        <topology evidence="1">Multi-pass membrane protein</topology>
    </subcellularLocation>
</comment>